<dbReference type="AlphaFoldDB" id="A0A8J6NAS0"/>
<evidence type="ECO:0000256" key="1">
    <source>
        <dbReference type="SAM" id="Phobius"/>
    </source>
</evidence>
<comment type="caution">
    <text evidence="2">The sequence shown here is derived from an EMBL/GenBank/DDBJ whole genome shotgun (WGS) entry which is preliminary data.</text>
</comment>
<sequence length="134" mass="15294">MVTRKPENESIKLADMDKNGIIKKAFVLLVLFSLNGCALHPHLVSFLRLDTHQIKIKDSTGDFRAEKTIMSEALKYCDALDKHFVPVEIKKSFHQNAYSLTFRCLDPGDPELTQQNQLKNNLNERDRTGSDFVS</sequence>
<evidence type="ECO:0000313" key="2">
    <source>
        <dbReference type="EMBL" id="MBC8317416.1"/>
    </source>
</evidence>
<keyword evidence="1" id="KW-0812">Transmembrane</keyword>
<accession>A0A8J6NAS0</accession>
<dbReference type="EMBL" id="JACNJZ010000088">
    <property type="protein sequence ID" value="MBC8317416.1"/>
    <property type="molecule type" value="Genomic_DNA"/>
</dbReference>
<keyword evidence="1" id="KW-0472">Membrane</keyword>
<reference evidence="2 3" key="1">
    <citation type="submission" date="2020-08" db="EMBL/GenBank/DDBJ databases">
        <title>Bridging the membrane lipid divide: bacteria of the FCB group superphylum have the potential to synthesize archaeal ether lipids.</title>
        <authorList>
            <person name="Villanueva L."/>
            <person name="Von Meijenfeldt F.A.B."/>
            <person name="Westbye A.B."/>
            <person name="Yadav S."/>
            <person name="Hopmans E.C."/>
            <person name="Dutilh B.E."/>
            <person name="Sinninghe Damste J.S."/>
        </authorList>
    </citation>
    <scope>NUCLEOTIDE SEQUENCE [LARGE SCALE GENOMIC DNA]</scope>
    <source>
        <strain evidence="2">NIOZ-UU47</strain>
    </source>
</reference>
<feature type="transmembrane region" description="Helical" evidence="1">
    <location>
        <begin position="25"/>
        <end position="47"/>
    </location>
</feature>
<evidence type="ECO:0000313" key="3">
    <source>
        <dbReference type="Proteomes" id="UP000614424"/>
    </source>
</evidence>
<protein>
    <submittedName>
        <fullName evidence="2">Uncharacterized protein</fullName>
    </submittedName>
</protein>
<organism evidence="2 3">
    <name type="scientific">Candidatus Desulfobia pelagia</name>
    <dbReference type="NCBI Taxonomy" id="2841692"/>
    <lineage>
        <taxon>Bacteria</taxon>
        <taxon>Pseudomonadati</taxon>
        <taxon>Thermodesulfobacteriota</taxon>
        <taxon>Desulfobulbia</taxon>
        <taxon>Desulfobulbales</taxon>
        <taxon>Desulfobulbaceae</taxon>
        <taxon>Candidatus Desulfobia</taxon>
    </lineage>
</organism>
<proteinExistence type="predicted"/>
<dbReference type="Proteomes" id="UP000614424">
    <property type="component" value="Unassembled WGS sequence"/>
</dbReference>
<name>A0A8J6NAS0_9BACT</name>
<keyword evidence="1" id="KW-1133">Transmembrane helix</keyword>
<gene>
    <name evidence="2" type="ORF">H8E41_05885</name>
</gene>